<accession>A0A8X6X5L1</accession>
<dbReference type="Proteomes" id="UP000886998">
    <property type="component" value="Unassembled WGS sequence"/>
</dbReference>
<keyword evidence="1" id="KW-0472">Membrane</keyword>
<proteinExistence type="predicted"/>
<keyword evidence="3" id="KW-1185">Reference proteome</keyword>
<comment type="caution">
    <text evidence="2">The sequence shown here is derived from an EMBL/GenBank/DDBJ whole genome shotgun (WGS) entry which is preliminary data.</text>
</comment>
<feature type="transmembrane region" description="Helical" evidence="1">
    <location>
        <begin position="135"/>
        <end position="160"/>
    </location>
</feature>
<keyword evidence="1" id="KW-0812">Transmembrane</keyword>
<evidence type="ECO:0000313" key="2">
    <source>
        <dbReference type="EMBL" id="GFY46602.1"/>
    </source>
</evidence>
<evidence type="ECO:0000256" key="1">
    <source>
        <dbReference type="SAM" id="Phobius"/>
    </source>
</evidence>
<dbReference type="AlphaFoldDB" id="A0A8X6X5L1"/>
<organism evidence="2 3">
    <name type="scientific">Trichonephila inaurata madagascariensis</name>
    <dbReference type="NCBI Taxonomy" id="2747483"/>
    <lineage>
        <taxon>Eukaryota</taxon>
        <taxon>Metazoa</taxon>
        <taxon>Ecdysozoa</taxon>
        <taxon>Arthropoda</taxon>
        <taxon>Chelicerata</taxon>
        <taxon>Arachnida</taxon>
        <taxon>Araneae</taxon>
        <taxon>Araneomorphae</taxon>
        <taxon>Entelegynae</taxon>
        <taxon>Araneoidea</taxon>
        <taxon>Nephilidae</taxon>
        <taxon>Trichonephila</taxon>
        <taxon>Trichonephila inaurata</taxon>
    </lineage>
</organism>
<protein>
    <submittedName>
        <fullName evidence="2">Uncharacterized protein</fullName>
    </submittedName>
</protein>
<gene>
    <name evidence="2" type="ORF">TNIN_66971</name>
</gene>
<sequence>MDENKHVEEEKDFEMRLEAPSTSGVSQDKCLLGLWTQELAEKEEEKDVPLKYLHITRYLLLNSLDESPFCLDPLFFDELEKNEFYGIYVVTNMLAFCIFNNVFKKILEKREEIKSYSKTNSDCDTSDVQFLLSRCAFLCPVPTYSNFVLVVAFLTLVVFMDIDILNCFHTMYISEFCLSVLYRRKFWQIFQSEKNYKELKYLCNGFRKHFNLTHSAMTELRNTSVGENWMNLLNPRKTFY</sequence>
<evidence type="ECO:0000313" key="3">
    <source>
        <dbReference type="Proteomes" id="UP000886998"/>
    </source>
</evidence>
<keyword evidence="1" id="KW-1133">Transmembrane helix</keyword>
<feature type="transmembrane region" description="Helical" evidence="1">
    <location>
        <begin position="84"/>
        <end position="103"/>
    </location>
</feature>
<name>A0A8X6X5L1_9ARAC</name>
<dbReference type="EMBL" id="BMAV01005513">
    <property type="protein sequence ID" value="GFY46602.1"/>
    <property type="molecule type" value="Genomic_DNA"/>
</dbReference>
<reference evidence="2" key="1">
    <citation type="submission" date="2020-08" db="EMBL/GenBank/DDBJ databases">
        <title>Multicomponent nature underlies the extraordinary mechanical properties of spider dragline silk.</title>
        <authorList>
            <person name="Kono N."/>
            <person name="Nakamura H."/>
            <person name="Mori M."/>
            <person name="Yoshida Y."/>
            <person name="Ohtoshi R."/>
            <person name="Malay A.D."/>
            <person name="Moran D.A.P."/>
            <person name="Tomita M."/>
            <person name="Numata K."/>
            <person name="Arakawa K."/>
        </authorList>
    </citation>
    <scope>NUCLEOTIDE SEQUENCE</scope>
</reference>